<dbReference type="OrthoDB" id="5511471at2"/>
<dbReference type="HOGENOM" id="CLU_066824_2_0_10"/>
<dbReference type="PATRIC" id="fig|926562.3.peg.1862"/>
<gene>
    <name evidence="2" type="ordered locus">Oweho_1857</name>
</gene>
<feature type="chain" id="PRO_5003515506" description="DUF4846 domain-containing protein" evidence="1">
    <location>
        <begin position="21"/>
        <end position="288"/>
    </location>
</feature>
<evidence type="ECO:0008006" key="4">
    <source>
        <dbReference type="Google" id="ProtNLM"/>
    </source>
</evidence>
<dbReference type="AlphaFoldDB" id="G8R1R0"/>
<dbReference type="eggNOG" id="ENOG502Z85F">
    <property type="taxonomic scope" value="Bacteria"/>
</dbReference>
<accession>G8R1R0</accession>
<evidence type="ECO:0000313" key="2">
    <source>
        <dbReference type="EMBL" id="AEV32836.1"/>
    </source>
</evidence>
<organism evidence="2 3">
    <name type="scientific">Owenweeksia hongkongensis (strain DSM 17368 / CIP 108786 / JCM 12287 / NRRL B-23963 / UST20020801)</name>
    <dbReference type="NCBI Taxonomy" id="926562"/>
    <lineage>
        <taxon>Bacteria</taxon>
        <taxon>Pseudomonadati</taxon>
        <taxon>Bacteroidota</taxon>
        <taxon>Flavobacteriia</taxon>
        <taxon>Flavobacteriales</taxon>
        <taxon>Owenweeksiaceae</taxon>
        <taxon>Owenweeksia</taxon>
    </lineage>
</organism>
<dbReference type="RefSeq" id="WP_014202192.1">
    <property type="nucleotide sequence ID" value="NC_016599.1"/>
</dbReference>
<proteinExistence type="predicted"/>
<evidence type="ECO:0000313" key="3">
    <source>
        <dbReference type="Proteomes" id="UP000005631"/>
    </source>
</evidence>
<dbReference type="Pfam" id="PF16138">
    <property type="entry name" value="DUF4846"/>
    <property type="match status" value="1"/>
</dbReference>
<dbReference type="STRING" id="926562.Oweho_1857"/>
<dbReference type="Proteomes" id="UP000005631">
    <property type="component" value="Chromosome"/>
</dbReference>
<dbReference type="KEGG" id="oho:Oweho_1857"/>
<feature type="signal peptide" evidence="1">
    <location>
        <begin position="1"/>
        <end position="20"/>
    </location>
</feature>
<name>G8R1R0_OWEHD</name>
<reference evidence="2 3" key="1">
    <citation type="journal article" date="2012" name="Stand. Genomic Sci.">
        <title>Genome sequence of the orange-pigmented seawater bacterium Owenweeksia hongkongensis type strain (UST20020801(T)).</title>
        <authorList>
            <person name="Riedel T."/>
            <person name="Held B."/>
            <person name="Nolan M."/>
            <person name="Lucas S."/>
            <person name="Lapidus A."/>
            <person name="Tice H."/>
            <person name="Del Rio T.G."/>
            <person name="Cheng J.F."/>
            <person name="Han C."/>
            <person name="Tapia R."/>
            <person name="Goodwin L.A."/>
            <person name="Pitluck S."/>
            <person name="Liolios K."/>
            <person name="Mavromatis K."/>
            <person name="Pagani I."/>
            <person name="Ivanova N."/>
            <person name="Mikhailova N."/>
            <person name="Pati A."/>
            <person name="Chen A."/>
            <person name="Palaniappan K."/>
            <person name="Rohde M."/>
            <person name="Tindall B.J."/>
            <person name="Detter J.C."/>
            <person name="Goker M."/>
            <person name="Woyke T."/>
            <person name="Bristow J."/>
            <person name="Eisen J.A."/>
            <person name="Markowitz V."/>
            <person name="Hugenholtz P."/>
            <person name="Klenk H.P."/>
            <person name="Kyrpides N.C."/>
        </authorList>
    </citation>
    <scope>NUCLEOTIDE SEQUENCE</scope>
    <source>
        <strain evidence="3">DSM 17368 / JCM 12287 / NRRL B-23963</strain>
    </source>
</reference>
<evidence type="ECO:0000256" key="1">
    <source>
        <dbReference type="SAM" id="SignalP"/>
    </source>
</evidence>
<keyword evidence="3" id="KW-1185">Reference proteome</keyword>
<keyword evidence="1" id="KW-0732">Signal</keyword>
<dbReference type="EMBL" id="CP003156">
    <property type="protein sequence ID" value="AEV32836.1"/>
    <property type="molecule type" value="Genomic_DNA"/>
</dbReference>
<protein>
    <recommendedName>
        <fullName evidence="4">DUF4846 domain-containing protein</fullName>
    </recommendedName>
</protein>
<sequence>MSYINLATIFLIFSACQANSENVTSILTTSNDIVAQTPAPISHSPGTTILERFNPPPGYDRQHCLTGSFGEYLRNLPLKPNESPVLFYDGSLKNSNKHAAVLDMDIGDRDLQQCADAIMRIRAEYFFKRKEYDQISYHFVNGFSADYNRWAKGERISVKGNTTKWYGNKSADYSYQNFRDYLTMVYIYAGTASLEKELKPKPIADLSIGDVFIRGGSPGHAMLIVDVALNETGKKVFMLAQSYMPAQSIHIVKNLENEKISPWYELNESEMILDTPSWNFYYAELRSF</sequence>
<dbReference type="InterPro" id="IPR032315">
    <property type="entry name" value="DUF4846"/>
</dbReference>